<proteinExistence type="predicted"/>
<sequence length="74" mass="8466">MSLATPKTVLFVRLSDEWAATTSRVLTSRRTTGLPPGRECGRAVYEVKAKKHHTCRMTVDWRRSPRRLVSRAPE</sequence>
<keyword evidence="2" id="KW-1185">Reference proteome</keyword>
<accession>A0A8J5J2E9</accession>
<comment type="caution">
    <text evidence="1">The sequence shown here is derived from an EMBL/GenBank/DDBJ whole genome shotgun (WGS) entry which is preliminary data.</text>
</comment>
<gene>
    <name evidence="1" type="ORF">JG688_00012717</name>
</gene>
<dbReference type="Proteomes" id="UP000709295">
    <property type="component" value="Unassembled WGS sequence"/>
</dbReference>
<evidence type="ECO:0000313" key="2">
    <source>
        <dbReference type="Proteomes" id="UP000709295"/>
    </source>
</evidence>
<reference evidence="1" key="1">
    <citation type="submission" date="2021-01" db="EMBL/GenBank/DDBJ databases">
        <title>Phytophthora aleatoria, a newly-described species from Pinus radiata is distinct from Phytophthora cactorum isolates based on comparative genomics.</title>
        <authorList>
            <person name="Mcdougal R."/>
            <person name="Panda P."/>
            <person name="Williams N."/>
            <person name="Studholme D.J."/>
        </authorList>
    </citation>
    <scope>NUCLEOTIDE SEQUENCE</scope>
    <source>
        <strain evidence="1">NZFS 4037</strain>
    </source>
</reference>
<name>A0A8J5J2E9_9STRA</name>
<organism evidence="1 2">
    <name type="scientific">Phytophthora aleatoria</name>
    <dbReference type="NCBI Taxonomy" id="2496075"/>
    <lineage>
        <taxon>Eukaryota</taxon>
        <taxon>Sar</taxon>
        <taxon>Stramenopiles</taxon>
        <taxon>Oomycota</taxon>
        <taxon>Peronosporomycetes</taxon>
        <taxon>Peronosporales</taxon>
        <taxon>Peronosporaceae</taxon>
        <taxon>Phytophthora</taxon>
    </lineage>
</organism>
<protein>
    <submittedName>
        <fullName evidence="1">Uncharacterized protein</fullName>
    </submittedName>
</protein>
<evidence type="ECO:0000313" key="1">
    <source>
        <dbReference type="EMBL" id="KAG6953676.1"/>
    </source>
</evidence>
<dbReference type="EMBL" id="JAENGY010001006">
    <property type="protein sequence ID" value="KAG6953676.1"/>
    <property type="molecule type" value="Genomic_DNA"/>
</dbReference>
<dbReference type="AlphaFoldDB" id="A0A8J5J2E9"/>